<gene>
    <name evidence="1" type="ORF">CYLTODRAFT_258095</name>
</gene>
<protein>
    <submittedName>
        <fullName evidence="1">Uncharacterized protein</fullName>
    </submittedName>
</protein>
<organism evidence="1 2">
    <name type="scientific">Cylindrobasidium torrendii FP15055 ss-10</name>
    <dbReference type="NCBI Taxonomy" id="1314674"/>
    <lineage>
        <taxon>Eukaryota</taxon>
        <taxon>Fungi</taxon>
        <taxon>Dikarya</taxon>
        <taxon>Basidiomycota</taxon>
        <taxon>Agaricomycotina</taxon>
        <taxon>Agaricomycetes</taxon>
        <taxon>Agaricomycetidae</taxon>
        <taxon>Agaricales</taxon>
        <taxon>Marasmiineae</taxon>
        <taxon>Physalacriaceae</taxon>
        <taxon>Cylindrobasidium</taxon>
    </lineage>
</organism>
<evidence type="ECO:0000313" key="1">
    <source>
        <dbReference type="EMBL" id="KIY73297.1"/>
    </source>
</evidence>
<dbReference type="Proteomes" id="UP000054007">
    <property type="component" value="Unassembled WGS sequence"/>
</dbReference>
<proteinExistence type="predicted"/>
<evidence type="ECO:0000313" key="2">
    <source>
        <dbReference type="Proteomes" id="UP000054007"/>
    </source>
</evidence>
<accession>A0A0D7BSC9</accession>
<dbReference type="EMBL" id="KN880437">
    <property type="protein sequence ID" value="KIY73297.1"/>
    <property type="molecule type" value="Genomic_DNA"/>
</dbReference>
<sequence length="216" mass="25452">MKLPSLLLAHRYHLLLSYPKPHSTPYTPHRRPRQLPFLLHNPFVHCHPMWSPIHSRKNTVHRQLIRIGRSRCNRTLTPTFMNDMLIPRRVAPCNRLEILQCRDALVVASWSTLGRPATTESKLLNKPLSTEKLRGVPFQNTLLPLSSSATRTRRTLLPVAESHHLAIPHVYNPKHHPFSLRRHFRRYRRPLPLFRARPSSSCSFVVVWRWWGRGWH</sequence>
<reference evidence="1 2" key="1">
    <citation type="journal article" date="2015" name="Fungal Genet. Biol.">
        <title>Evolution of novel wood decay mechanisms in Agaricales revealed by the genome sequences of Fistulina hepatica and Cylindrobasidium torrendii.</title>
        <authorList>
            <person name="Floudas D."/>
            <person name="Held B.W."/>
            <person name="Riley R."/>
            <person name="Nagy L.G."/>
            <person name="Koehler G."/>
            <person name="Ransdell A.S."/>
            <person name="Younus H."/>
            <person name="Chow J."/>
            <person name="Chiniquy J."/>
            <person name="Lipzen A."/>
            <person name="Tritt A."/>
            <person name="Sun H."/>
            <person name="Haridas S."/>
            <person name="LaButti K."/>
            <person name="Ohm R.A."/>
            <person name="Kues U."/>
            <person name="Blanchette R.A."/>
            <person name="Grigoriev I.V."/>
            <person name="Minto R.E."/>
            <person name="Hibbett D.S."/>
        </authorList>
    </citation>
    <scope>NUCLEOTIDE SEQUENCE [LARGE SCALE GENOMIC DNA]</scope>
    <source>
        <strain evidence="1 2">FP15055 ss-10</strain>
    </source>
</reference>
<keyword evidence="2" id="KW-1185">Reference proteome</keyword>
<dbReference type="AlphaFoldDB" id="A0A0D7BSC9"/>
<name>A0A0D7BSC9_9AGAR</name>